<dbReference type="EMBL" id="JAGYWB010000004">
    <property type="protein sequence ID" value="KAI0524009.1"/>
    <property type="molecule type" value="Genomic_DNA"/>
</dbReference>
<gene>
    <name evidence="2" type="ORF">KFK09_003373</name>
</gene>
<keyword evidence="3" id="KW-1185">Reference proteome</keyword>
<evidence type="ECO:0000313" key="3">
    <source>
        <dbReference type="Proteomes" id="UP000829196"/>
    </source>
</evidence>
<name>A0A8T3BXL7_DENNO</name>
<evidence type="ECO:0000313" key="2">
    <source>
        <dbReference type="EMBL" id="KAI0524009.1"/>
    </source>
</evidence>
<reference evidence="2" key="1">
    <citation type="journal article" date="2022" name="Front. Genet.">
        <title>Chromosome-Scale Assembly of the Dendrobium nobile Genome Provides Insights Into the Molecular Mechanism of the Biosynthesis of the Medicinal Active Ingredient of Dendrobium.</title>
        <authorList>
            <person name="Xu Q."/>
            <person name="Niu S.-C."/>
            <person name="Li K.-L."/>
            <person name="Zheng P.-J."/>
            <person name="Zhang X.-J."/>
            <person name="Jia Y."/>
            <person name="Liu Y."/>
            <person name="Niu Y.-X."/>
            <person name="Yu L.-H."/>
            <person name="Chen D.-F."/>
            <person name="Zhang G.-Q."/>
        </authorList>
    </citation>
    <scope>NUCLEOTIDE SEQUENCE</scope>
    <source>
        <tissue evidence="2">Leaf</tissue>
    </source>
</reference>
<proteinExistence type="predicted"/>
<evidence type="ECO:0000256" key="1">
    <source>
        <dbReference type="SAM" id="SignalP"/>
    </source>
</evidence>
<accession>A0A8T3BXL7</accession>
<dbReference type="AlphaFoldDB" id="A0A8T3BXL7"/>
<sequence>MLFLTILEVRLKLLPLIVQILCNIRFKMLDQSRNLLLKLILGEYSLDRQWRRLRHGGGVWKWRGGDHRLKLQLQRRHGSFVIRRYQSDRLVGHLPVR</sequence>
<comment type="caution">
    <text evidence="2">The sequence shown here is derived from an EMBL/GenBank/DDBJ whole genome shotgun (WGS) entry which is preliminary data.</text>
</comment>
<organism evidence="2 3">
    <name type="scientific">Dendrobium nobile</name>
    <name type="common">Orchid</name>
    <dbReference type="NCBI Taxonomy" id="94219"/>
    <lineage>
        <taxon>Eukaryota</taxon>
        <taxon>Viridiplantae</taxon>
        <taxon>Streptophyta</taxon>
        <taxon>Embryophyta</taxon>
        <taxon>Tracheophyta</taxon>
        <taxon>Spermatophyta</taxon>
        <taxon>Magnoliopsida</taxon>
        <taxon>Liliopsida</taxon>
        <taxon>Asparagales</taxon>
        <taxon>Orchidaceae</taxon>
        <taxon>Epidendroideae</taxon>
        <taxon>Malaxideae</taxon>
        <taxon>Dendrobiinae</taxon>
        <taxon>Dendrobium</taxon>
    </lineage>
</organism>
<keyword evidence="1" id="KW-0732">Signal</keyword>
<feature type="chain" id="PRO_5035806904" description="Secreted protein" evidence="1">
    <location>
        <begin position="16"/>
        <end position="97"/>
    </location>
</feature>
<protein>
    <recommendedName>
        <fullName evidence="4">Secreted protein</fullName>
    </recommendedName>
</protein>
<dbReference type="Proteomes" id="UP000829196">
    <property type="component" value="Unassembled WGS sequence"/>
</dbReference>
<evidence type="ECO:0008006" key="4">
    <source>
        <dbReference type="Google" id="ProtNLM"/>
    </source>
</evidence>
<feature type="signal peptide" evidence="1">
    <location>
        <begin position="1"/>
        <end position="15"/>
    </location>
</feature>